<dbReference type="AlphaFoldDB" id="A0A841PIK9"/>
<dbReference type="Proteomes" id="UP000568839">
    <property type="component" value="Unassembled WGS sequence"/>
</dbReference>
<proteinExistence type="predicted"/>
<organism evidence="1 2">
    <name type="scientific">Geomicrobium halophilum</name>
    <dbReference type="NCBI Taxonomy" id="549000"/>
    <lineage>
        <taxon>Bacteria</taxon>
        <taxon>Bacillati</taxon>
        <taxon>Bacillota</taxon>
        <taxon>Bacilli</taxon>
        <taxon>Bacillales</taxon>
        <taxon>Geomicrobium</taxon>
    </lineage>
</organism>
<comment type="caution">
    <text evidence="1">The sequence shown here is derived from an EMBL/GenBank/DDBJ whole genome shotgun (WGS) entry which is preliminary data.</text>
</comment>
<evidence type="ECO:0000313" key="2">
    <source>
        <dbReference type="Proteomes" id="UP000568839"/>
    </source>
</evidence>
<reference evidence="1 2" key="1">
    <citation type="submission" date="2020-08" db="EMBL/GenBank/DDBJ databases">
        <title>Genomic Encyclopedia of Type Strains, Phase IV (KMG-IV): sequencing the most valuable type-strain genomes for metagenomic binning, comparative biology and taxonomic classification.</title>
        <authorList>
            <person name="Goeker M."/>
        </authorList>
    </citation>
    <scope>NUCLEOTIDE SEQUENCE [LARGE SCALE GENOMIC DNA]</scope>
    <source>
        <strain evidence="1 2">DSM 21769</strain>
    </source>
</reference>
<evidence type="ECO:0000313" key="1">
    <source>
        <dbReference type="EMBL" id="MBB6448717.1"/>
    </source>
</evidence>
<sequence>MEKHQTHIDNVVSANILAAEAPILHRKIINVGEDELI</sequence>
<protein>
    <submittedName>
        <fullName evidence="1">Nucleoside-diphosphate-sugar epimerase</fullName>
    </submittedName>
</protein>
<name>A0A841PIK9_9BACL</name>
<keyword evidence="2" id="KW-1185">Reference proteome</keyword>
<accession>A0A841PIK9</accession>
<dbReference type="EMBL" id="JACHHJ010000001">
    <property type="protein sequence ID" value="MBB6448717.1"/>
    <property type="molecule type" value="Genomic_DNA"/>
</dbReference>
<gene>
    <name evidence="1" type="ORF">HNR44_000666</name>
</gene>